<dbReference type="InterPro" id="IPR029058">
    <property type="entry name" value="AB_hydrolase_fold"/>
</dbReference>
<dbReference type="AlphaFoldDB" id="A0A6S6QVU4"/>
<dbReference type="InterPro" id="IPR002925">
    <property type="entry name" value="Dienelactn_hydro"/>
</dbReference>
<dbReference type="KEGG" id="tso:IZ6_24300"/>
<sequence length="287" mass="30642">MDQRIIDLYDSFTHGQISRREFTDRLTKVAGSAAAAAALLPVLQNNYAQAAIVPEDDKRLVIQNVTFDAPNGKVNGYVTRPKGGAARLPAVVVIHENRGLNPHIKDVTRRLALEGFLVLAPDLLTPLGGTPENEDQARDLIAKLEPLPNITNIAASVGHLAQSGSSTGKVGAVGFCWGGARASEIASVAPPPLAAAVSYYGMGLAAKNVGTIKAPLLLHYAGLDERVNASIADYKKALDEAGKTYELFMYDGANHAFNNDTNPARYNKAAADLAWKRTVDFLKKNLA</sequence>
<dbReference type="EMBL" id="AP023361">
    <property type="protein sequence ID" value="BCJ91695.1"/>
    <property type="molecule type" value="Genomic_DNA"/>
</dbReference>
<dbReference type="Gene3D" id="3.40.50.1820">
    <property type="entry name" value="alpha/beta hydrolase"/>
    <property type="match status" value="1"/>
</dbReference>
<dbReference type="SUPFAM" id="SSF53474">
    <property type="entry name" value="alpha/beta-Hydrolases"/>
    <property type="match status" value="1"/>
</dbReference>
<dbReference type="Pfam" id="PF23678">
    <property type="entry name" value="YqhI"/>
    <property type="match status" value="1"/>
</dbReference>
<dbReference type="PROSITE" id="PS51318">
    <property type="entry name" value="TAT"/>
    <property type="match status" value="1"/>
</dbReference>
<dbReference type="Proteomes" id="UP000515317">
    <property type="component" value="Chromosome"/>
</dbReference>
<evidence type="ECO:0000313" key="3">
    <source>
        <dbReference type="EMBL" id="BCJ91695.1"/>
    </source>
</evidence>
<accession>A0A6S6QVU4</accession>
<dbReference type="InterPro" id="IPR057802">
    <property type="entry name" value="YqhI_dom"/>
</dbReference>
<evidence type="ECO:0000313" key="4">
    <source>
        <dbReference type="Proteomes" id="UP000515317"/>
    </source>
</evidence>
<proteinExistence type="predicted"/>
<feature type="domain" description="Dienelactone hydrolase" evidence="1">
    <location>
        <begin position="75"/>
        <end position="284"/>
    </location>
</feature>
<feature type="domain" description="YqhI" evidence="2">
    <location>
        <begin position="2"/>
        <end position="25"/>
    </location>
</feature>
<evidence type="ECO:0000259" key="1">
    <source>
        <dbReference type="Pfam" id="PF01738"/>
    </source>
</evidence>
<gene>
    <name evidence="3" type="ORF">IZ6_24300</name>
</gene>
<dbReference type="GO" id="GO:0016787">
    <property type="term" value="F:hydrolase activity"/>
    <property type="evidence" value="ECO:0007669"/>
    <property type="project" value="InterPro"/>
</dbReference>
<evidence type="ECO:0000259" key="2">
    <source>
        <dbReference type="Pfam" id="PF23678"/>
    </source>
</evidence>
<organism evidence="3 4">
    <name type="scientific">Terrihabitans soli</name>
    <dbReference type="NCBI Taxonomy" id="708113"/>
    <lineage>
        <taxon>Bacteria</taxon>
        <taxon>Pseudomonadati</taxon>
        <taxon>Pseudomonadota</taxon>
        <taxon>Alphaproteobacteria</taxon>
        <taxon>Hyphomicrobiales</taxon>
        <taxon>Terrihabitans</taxon>
    </lineage>
</organism>
<name>A0A6S6QVU4_9HYPH</name>
<dbReference type="Pfam" id="PF01738">
    <property type="entry name" value="DLH"/>
    <property type="match status" value="1"/>
</dbReference>
<dbReference type="PANTHER" id="PTHR46623">
    <property type="entry name" value="CARBOXYMETHYLENEBUTENOLIDASE-RELATED"/>
    <property type="match status" value="1"/>
</dbReference>
<keyword evidence="4" id="KW-1185">Reference proteome</keyword>
<dbReference type="RefSeq" id="WP_222875321.1">
    <property type="nucleotide sequence ID" value="NZ_AP023361.1"/>
</dbReference>
<reference evidence="3 4" key="1">
    <citation type="submission" date="2020-08" db="EMBL/GenBank/DDBJ databases">
        <title>Genome sequence of Rhizobiales bacterium strain IZ6.</title>
        <authorList>
            <person name="Nakai R."/>
            <person name="Naganuma T."/>
        </authorList>
    </citation>
    <scope>NUCLEOTIDE SEQUENCE [LARGE SCALE GENOMIC DNA]</scope>
    <source>
        <strain evidence="3 4">IZ6</strain>
    </source>
</reference>
<dbReference type="InterPro" id="IPR006311">
    <property type="entry name" value="TAT_signal"/>
</dbReference>
<dbReference type="InterPro" id="IPR051049">
    <property type="entry name" value="Dienelactone_hydrolase-like"/>
</dbReference>
<protein>
    <submittedName>
        <fullName evidence="3">Carboxymethylenebutenolidase</fullName>
    </submittedName>
</protein>
<dbReference type="PANTHER" id="PTHR46623:SF6">
    <property type="entry name" value="ALPHA_BETA-HYDROLASES SUPERFAMILY PROTEIN"/>
    <property type="match status" value="1"/>
</dbReference>